<keyword evidence="3" id="KW-1185">Reference proteome</keyword>
<dbReference type="Proteomes" id="UP000008311">
    <property type="component" value="Unassembled WGS sequence"/>
</dbReference>
<evidence type="ECO:0000313" key="2">
    <source>
        <dbReference type="EMBL" id="EEF39985.1"/>
    </source>
</evidence>
<feature type="transmembrane region" description="Helical" evidence="1">
    <location>
        <begin position="118"/>
        <end position="137"/>
    </location>
</feature>
<accession>B9S924</accession>
<dbReference type="EMBL" id="EQ973893">
    <property type="protein sequence ID" value="EEF39985.1"/>
    <property type="molecule type" value="Genomic_DNA"/>
</dbReference>
<proteinExistence type="predicted"/>
<sequence length="178" mass="19434">MAAAAAAATTITAPPLDLCAVLSESKRIINAHSRHFLALSVLFLLPISFSITVFPTLQNLLTQSSTLNSKILLSVVVFSPDPSHLFTTRTLILSIAFSVFIFVLALLALGSITYSVLHGFYVIILIVSMLLLVYLQLNWALAVRGELAWEIAEEFAREYVSLPFDDGKLPHLVSVAYA</sequence>
<dbReference type="AlphaFoldDB" id="B9S924"/>
<keyword evidence="1" id="KW-0812">Transmembrane</keyword>
<evidence type="ECO:0000256" key="1">
    <source>
        <dbReference type="SAM" id="Phobius"/>
    </source>
</evidence>
<reference evidence="3" key="1">
    <citation type="journal article" date="2010" name="Nat. Biotechnol.">
        <title>Draft genome sequence of the oilseed species Ricinus communis.</title>
        <authorList>
            <person name="Chan A.P."/>
            <person name="Crabtree J."/>
            <person name="Zhao Q."/>
            <person name="Lorenzi H."/>
            <person name="Orvis J."/>
            <person name="Puiu D."/>
            <person name="Melake-Berhan A."/>
            <person name="Jones K.M."/>
            <person name="Redman J."/>
            <person name="Chen G."/>
            <person name="Cahoon E.B."/>
            <person name="Gedil M."/>
            <person name="Stanke M."/>
            <person name="Haas B.J."/>
            <person name="Wortman J.R."/>
            <person name="Fraser-Liggett C.M."/>
            <person name="Ravel J."/>
            <person name="Rabinowicz P.D."/>
        </authorList>
    </citation>
    <scope>NUCLEOTIDE SEQUENCE [LARGE SCALE GENOMIC DNA]</scope>
    <source>
        <strain evidence="3">cv. Hale</strain>
    </source>
</reference>
<feature type="transmembrane region" description="Helical" evidence="1">
    <location>
        <begin position="91"/>
        <end position="112"/>
    </location>
</feature>
<dbReference type="eggNOG" id="ENOG502QPWS">
    <property type="taxonomic scope" value="Eukaryota"/>
</dbReference>
<dbReference type="PANTHER" id="PTHR33133">
    <property type="entry name" value="OS08G0107100 PROTEIN-RELATED"/>
    <property type="match status" value="1"/>
</dbReference>
<gene>
    <name evidence="2" type="ORF">RCOM_0837900</name>
</gene>
<name>B9S924_RICCO</name>
<organism evidence="2 3">
    <name type="scientific">Ricinus communis</name>
    <name type="common">Castor bean</name>
    <dbReference type="NCBI Taxonomy" id="3988"/>
    <lineage>
        <taxon>Eukaryota</taxon>
        <taxon>Viridiplantae</taxon>
        <taxon>Streptophyta</taxon>
        <taxon>Embryophyta</taxon>
        <taxon>Tracheophyta</taxon>
        <taxon>Spermatophyta</taxon>
        <taxon>Magnoliopsida</taxon>
        <taxon>eudicotyledons</taxon>
        <taxon>Gunneridae</taxon>
        <taxon>Pentapetalae</taxon>
        <taxon>rosids</taxon>
        <taxon>fabids</taxon>
        <taxon>Malpighiales</taxon>
        <taxon>Euphorbiaceae</taxon>
        <taxon>Acalyphoideae</taxon>
        <taxon>Acalypheae</taxon>
        <taxon>Ricinus</taxon>
    </lineage>
</organism>
<keyword evidence="1" id="KW-0472">Membrane</keyword>
<evidence type="ECO:0000313" key="3">
    <source>
        <dbReference type="Proteomes" id="UP000008311"/>
    </source>
</evidence>
<protein>
    <submittedName>
        <fullName evidence="2">Uncharacterized protein</fullName>
    </submittedName>
</protein>
<keyword evidence="1" id="KW-1133">Transmembrane helix</keyword>
<feature type="transmembrane region" description="Helical" evidence="1">
    <location>
        <begin position="35"/>
        <end position="57"/>
    </location>
</feature>
<dbReference type="InParanoid" id="B9S924"/>
<dbReference type="PANTHER" id="PTHR33133:SF7">
    <property type="entry name" value="F26K24.10 PROTEIN-RELATED"/>
    <property type="match status" value="1"/>
</dbReference>
<dbReference type="FunCoup" id="B9S924">
    <property type="interactions" value="1076"/>
</dbReference>